<protein>
    <recommendedName>
        <fullName evidence="2">Sialate O-acetylesterase domain-containing protein</fullName>
    </recommendedName>
</protein>
<dbReference type="SUPFAM" id="SSF52266">
    <property type="entry name" value="SGNH hydrolase"/>
    <property type="match status" value="1"/>
</dbReference>
<dbReference type="GO" id="GO:0005975">
    <property type="term" value="P:carbohydrate metabolic process"/>
    <property type="evidence" value="ECO:0007669"/>
    <property type="project" value="TreeGrafter"/>
</dbReference>
<dbReference type="InterPro" id="IPR005181">
    <property type="entry name" value="SASA"/>
</dbReference>
<reference evidence="3" key="1">
    <citation type="journal article" date="2014" name="Front. Microbiol.">
        <title>High frequency of phylogenetically diverse reductive dehalogenase-homologous genes in deep subseafloor sedimentary metagenomes.</title>
        <authorList>
            <person name="Kawai M."/>
            <person name="Futagami T."/>
            <person name="Toyoda A."/>
            <person name="Takaki Y."/>
            <person name="Nishi S."/>
            <person name="Hori S."/>
            <person name="Arai W."/>
            <person name="Tsubouchi T."/>
            <person name="Morono Y."/>
            <person name="Uchiyama I."/>
            <person name="Ito T."/>
            <person name="Fujiyama A."/>
            <person name="Inagaki F."/>
            <person name="Takami H."/>
        </authorList>
    </citation>
    <scope>NUCLEOTIDE SEQUENCE</scope>
    <source>
        <strain evidence="3">Expedition CK06-06</strain>
    </source>
</reference>
<gene>
    <name evidence="3" type="ORF">S12H4_14949</name>
</gene>
<dbReference type="PANTHER" id="PTHR22901:SF0">
    <property type="entry name" value="SIALATE O-ACETYLESTERASE"/>
    <property type="match status" value="1"/>
</dbReference>
<keyword evidence="1" id="KW-0378">Hydrolase</keyword>
<feature type="non-terminal residue" evidence="3">
    <location>
        <position position="220"/>
    </location>
</feature>
<comment type="caution">
    <text evidence="3">The sequence shown here is derived from an EMBL/GenBank/DDBJ whole genome shotgun (WGS) entry which is preliminary data.</text>
</comment>
<proteinExistence type="predicted"/>
<dbReference type="GO" id="GO:0001681">
    <property type="term" value="F:sialate O-acetylesterase activity"/>
    <property type="evidence" value="ECO:0007669"/>
    <property type="project" value="InterPro"/>
</dbReference>
<evidence type="ECO:0000313" key="3">
    <source>
        <dbReference type="EMBL" id="GAI85125.1"/>
    </source>
</evidence>
<organism evidence="3">
    <name type="scientific">marine sediment metagenome</name>
    <dbReference type="NCBI Taxonomy" id="412755"/>
    <lineage>
        <taxon>unclassified sequences</taxon>
        <taxon>metagenomes</taxon>
        <taxon>ecological metagenomes</taxon>
    </lineage>
</organism>
<evidence type="ECO:0000259" key="2">
    <source>
        <dbReference type="Pfam" id="PF03629"/>
    </source>
</evidence>
<name>X1TC23_9ZZZZ</name>
<dbReference type="PANTHER" id="PTHR22901">
    <property type="entry name" value="SIALATE O-ACETYLESTERASE"/>
    <property type="match status" value="1"/>
</dbReference>
<feature type="domain" description="Sialate O-acetylesterase" evidence="2">
    <location>
        <begin position="78"/>
        <end position="195"/>
    </location>
</feature>
<dbReference type="AlphaFoldDB" id="X1TC23"/>
<dbReference type="EMBL" id="BARW01007152">
    <property type="protein sequence ID" value="GAI85125.1"/>
    <property type="molecule type" value="Genomic_DNA"/>
</dbReference>
<dbReference type="Gene3D" id="3.40.50.1110">
    <property type="entry name" value="SGNH hydrolase"/>
    <property type="match status" value="1"/>
</dbReference>
<accession>X1TC23</accession>
<dbReference type="InterPro" id="IPR036514">
    <property type="entry name" value="SGNH_hydro_sf"/>
</dbReference>
<sequence>MLERIPEARNMLKHYDIEVSSYDYDAALARKLAGWGRQVEKAKAAGRTAPAKPDVPKTYTYRQNFPGGCFNALIEPIRKFSIKGALFYQGINNCVSSGGRPNLYMKTFPALIPDWRKAFGDPELPFCIVQMTSFGWPTDENEPEQAMLHKAAGVREAQAKAWRKYKNTGLVCTYDLGHIQMHSPYKRSIGERVARWALAEVYHAENIKYNIPVLESWEKA</sequence>
<dbReference type="Pfam" id="PF03629">
    <property type="entry name" value="SASA"/>
    <property type="match status" value="1"/>
</dbReference>
<dbReference type="InterPro" id="IPR039329">
    <property type="entry name" value="SIAE"/>
</dbReference>
<evidence type="ECO:0000256" key="1">
    <source>
        <dbReference type="ARBA" id="ARBA00022801"/>
    </source>
</evidence>